<keyword evidence="6" id="KW-0325">Glycoprotein</keyword>
<dbReference type="EMBL" id="GGNE01000420">
    <property type="protein sequence ID" value="MIC88961.1"/>
    <property type="molecule type" value="Transcribed_RNA"/>
</dbReference>
<comment type="subcellular location">
    <subcellularLocation>
        <location evidence="7">Cell membrane</location>
        <topology evidence="7">Multi-pass membrane protein</topology>
    </subcellularLocation>
    <subcellularLocation>
        <location evidence="1">Membrane</location>
        <topology evidence="1">Multi-pass membrane protein</topology>
    </subcellularLocation>
</comment>
<feature type="transmembrane region" description="Helical" evidence="7">
    <location>
        <begin position="37"/>
        <end position="58"/>
    </location>
</feature>
<dbReference type="PANTHER" id="PTHR12385">
    <property type="entry name" value="CHOLINE TRANSPORTER-LIKE (SLC FAMILY 44)"/>
    <property type="match status" value="1"/>
</dbReference>
<organism evidence="8">
    <name type="scientific">Scolopendra viridis</name>
    <name type="common">Giant centipede</name>
    <dbReference type="NCBI Taxonomy" id="118503"/>
    <lineage>
        <taxon>Eukaryota</taxon>
        <taxon>Metazoa</taxon>
        <taxon>Ecdysozoa</taxon>
        <taxon>Arthropoda</taxon>
        <taxon>Myriapoda</taxon>
        <taxon>Chilopoda</taxon>
        <taxon>Pleurostigmophora</taxon>
        <taxon>Scolopendromorpha</taxon>
        <taxon>Scolopendridae</taxon>
        <taxon>Scolopendra</taxon>
    </lineage>
</organism>
<accession>A0A4D5RA77</accession>
<feature type="transmembrane region" description="Helical" evidence="7">
    <location>
        <begin position="562"/>
        <end position="585"/>
    </location>
</feature>
<dbReference type="AlphaFoldDB" id="A0A4D5RA77"/>
<evidence type="ECO:0000256" key="4">
    <source>
        <dbReference type="ARBA" id="ARBA00022989"/>
    </source>
</evidence>
<protein>
    <recommendedName>
        <fullName evidence="7">Choline transporter-like protein</fullName>
    </recommendedName>
</protein>
<evidence type="ECO:0000256" key="2">
    <source>
        <dbReference type="ARBA" id="ARBA00007168"/>
    </source>
</evidence>
<keyword evidence="3 7" id="KW-0812">Transmembrane</keyword>
<proteinExistence type="inferred from homology"/>
<feature type="transmembrane region" description="Helical" evidence="7">
    <location>
        <begin position="453"/>
        <end position="478"/>
    </location>
</feature>
<dbReference type="PANTHER" id="PTHR12385:SF14">
    <property type="entry name" value="CHOLINE TRANSPORTER-LIKE 2"/>
    <property type="match status" value="1"/>
</dbReference>
<keyword evidence="5 7" id="KW-0472">Membrane</keyword>
<dbReference type="GO" id="GO:0005886">
    <property type="term" value="C:plasma membrane"/>
    <property type="evidence" value="ECO:0007669"/>
    <property type="project" value="UniProtKB-SubCell"/>
</dbReference>
<keyword evidence="4 7" id="KW-1133">Transmembrane helix</keyword>
<evidence type="ECO:0000256" key="3">
    <source>
        <dbReference type="ARBA" id="ARBA00022692"/>
    </source>
</evidence>
<feature type="transmembrane region" description="Helical" evidence="7">
    <location>
        <begin position="356"/>
        <end position="380"/>
    </location>
</feature>
<evidence type="ECO:0000256" key="7">
    <source>
        <dbReference type="RuleBase" id="RU368066"/>
    </source>
</evidence>
<feature type="transmembrane region" description="Helical" evidence="7">
    <location>
        <begin position="256"/>
        <end position="277"/>
    </location>
</feature>
<comment type="similarity">
    <text evidence="2 7">Belongs to the CTL (choline transporter-like) family.</text>
</comment>
<sequence>MGGKSTDSNGDSHKYGESLRYDPDFNGPIRNRSCTDVICFAIFITFIILWIILSILAFRYGNPEMLAFPTDSEGNVCGEGQFKDKPYLYFFDLTKCARPDVVFGCPTPQVCVNKCPSKTVVNINSDILDKTLEIANSTNPENIICRYHVDKKKKMKDLIEMEECAEIIFASDPLMGRCIPFLQAIQQLNKTKADEPLVQNMTKGAEFIGKLSDLKNIGEKLFADFKLSWPVILIGLLIAMLVSLLWIIIMRWVAWIMVWLSIFLFVGLLAVGCWYSFDRYIYLKNHPDEAKEPKLELSFKKSTLESYKHSKNTWLAFGIITGVILVILLLLILFLRNRIRLAIALIQESSKAVGSIMSSLFFPLIPFVLQLGVIAFWLAIALHLSSANFPKHYAIVPPSCNASCPSIKNFDRCTVEEFNRTCKSNCPKADCNFLKYDEHNVVTVGQIYNLFGLFWGLFFVTGLGEMVLAGAFATWYWAFDKRNVPTFVITASFCRTFRYHLGSLAFGSLLIAIVRMIRVLLEYIDRKLKEYSDNTISKALMCCLKCCFWCLEKFIKFINRNAYIMIAIYGKNFCVSAKNAFFLLMRNIARVVVLDKVTDFLLFIGKMTVVAGVGVLSFVYFNGAIPVDYIKDHTPALNYPVVPVLVIIVGSYAIASCFFSVYSMAVDTLFLCFLEDCEMNDGSQEKPYRMSKNLMKILGKKNKLVDPKTE</sequence>
<dbReference type="Pfam" id="PF04515">
    <property type="entry name" value="Choline_transpo"/>
    <property type="match status" value="1"/>
</dbReference>
<feature type="transmembrane region" description="Helical" evidence="7">
    <location>
        <begin position="641"/>
        <end position="662"/>
    </location>
</feature>
<feature type="transmembrane region" description="Helical" evidence="7">
    <location>
        <begin position="227"/>
        <end position="249"/>
    </location>
</feature>
<evidence type="ECO:0000256" key="1">
    <source>
        <dbReference type="ARBA" id="ARBA00004141"/>
    </source>
</evidence>
<feature type="transmembrane region" description="Helical" evidence="7">
    <location>
        <begin position="314"/>
        <end position="335"/>
    </location>
</feature>
<evidence type="ECO:0000256" key="6">
    <source>
        <dbReference type="ARBA" id="ARBA00023180"/>
    </source>
</evidence>
<evidence type="ECO:0000256" key="5">
    <source>
        <dbReference type="ARBA" id="ARBA00023136"/>
    </source>
</evidence>
<feature type="transmembrane region" description="Helical" evidence="7">
    <location>
        <begin position="597"/>
        <end position="621"/>
    </location>
</feature>
<feature type="transmembrane region" description="Helical" evidence="7">
    <location>
        <begin position="499"/>
        <end position="521"/>
    </location>
</feature>
<evidence type="ECO:0000313" key="8">
    <source>
        <dbReference type="EMBL" id="MIC88961.1"/>
    </source>
</evidence>
<dbReference type="GO" id="GO:0022857">
    <property type="term" value="F:transmembrane transporter activity"/>
    <property type="evidence" value="ECO:0007669"/>
    <property type="project" value="UniProtKB-UniRule"/>
</dbReference>
<comment type="function">
    <text evidence="7">Choline transporter.</text>
</comment>
<name>A0A4D5RA77_SCOVI</name>
<dbReference type="InterPro" id="IPR007603">
    <property type="entry name" value="Choline_transptr-like"/>
</dbReference>
<reference evidence="8" key="1">
    <citation type="journal article" date="2018" name="Toxicon">
        <title>Venom-gland transcriptomics and venom proteomics of the giant Florida blue centipede, Scolopendra viridis.</title>
        <authorList>
            <person name="Ward M.J."/>
            <person name="Rokyta D.R."/>
        </authorList>
    </citation>
    <scope>NUCLEOTIDE SEQUENCE</scope>
    <source>
        <tissue evidence="8">Venom gland</tissue>
    </source>
</reference>